<organism evidence="3 4">
    <name type="scientific">Pseudovibrio japonicus</name>
    <dbReference type="NCBI Taxonomy" id="366534"/>
    <lineage>
        <taxon>Bacteria</taxon>
        <taxon>Pseudomonadati</taxon>
        <taxon>Pseudomonadota</taxon>
        <taxon>Alphaproteobacteria</taxon>
        <taxon>Hyphomicrobiales</taxon>
        <taxon>Stappiaceae</taxon>
        <taxon>Pseudovibrio</taxon>
    </lineage>
</organism>
<gene>
    <name evidence="3" type="ORF">GCM10007094_37430</name>
</gene>
<keyword evidence="2" id="KW-0472">Membrane</keyword>
<dbReference type="EMBL" id="BMXE01000008">
    <property type="protein sequence ID" value="GHB44607.1"/>
    <property type="molecule type" value="Genomic_DNA"/>
</dbReference>
<accession>A0ABQ3EPA4</accession>
<dbReference type="Proteomes" id="UP000637980">
    <property type="component" value="Unassembled WGS sequence"/>
</dbReference>
<protein>
    <submittedName>
        <fullName evidence="3">Uncharacterized protein</fullName>
    </submittedName>
</protein>
<keyword evidence="2" id="KW-1133">Transmembrane helix</keyword>
<feature type="compositionally biased region" description="Gly residues" evidence="1">
    <location>
        <begin position="60"/>
        <end position="76"/>
    </location>
</feature>
<evidence type="ECO:0000256" key="2">
    <source>
        <dbReference type="SAM" id="Phobius"/>
    </source>
</evidence>
<keyword evidence="2" id="KW-0812">Transmembrane</keyword>
<reference evidence="4" key="1">
    <citation type="journal article" date="2019" name="Int. J. Syst. Evol. Microbiol.">
        <title>The Global Catalogue of Microorganisms (GCM) 10K type strain sequencing project: providing services to taxonomists for standard genome sequencing and annotation.</title>
        <authorList>
            <consortium name="The Broad Institute Genomics Platform"/>
            <consortium name="The Broad Institute Genome Sequencing Center for Infectious Disease"/>
            <person name="Wu L."/>
            <person name="Ma J."/>
        </authorList>
    </citation>
    <scope>NUCLEOTIDE SEQUENCE [LARGE SCALE GENOMIC DNA]</scope>
    <source>
        <strain evidence="4">KCTC 12861</strain>
    </source>
</reference>
<evidence type="ECO:0000256" key="1">
    <source>
        <dbReference type="SAM" id="MobiDB-lite"/>
    </source>
</evidence>
<evidence type="ECO:0000313" key="3">
    <source>
        <dbReference type="EMBL" id="GHB44607.1"/>
    </source>
</evidence>
<feature type="transmembrane region" description="Helical" evidence="2">
    <location>
        <begin position="6"/>
        <end position="26"/>
    </location>
</feature>
<comment type="caution">
    <text evidence="3">The sequence shown here is derived from an EMBL/GenBank/DDBJ whole genome shotgun (WGS) entry which is preliminary data.</text>
</comment>
<feature type="compositionally biased region" description="Low complexity" evidence="1">
    <location>
        <begin position="48"/>
        <end position="59"/>
    </location>
</feature>
<proteinExistence type="predicted"/>
<keyword evidence="4" id="KW-1185">Reference proteome</keyword>
<feature type="region of interest" description="Disordered" evidence="1">
    <location>
        <begin position="27"/>
        <end position="76"/>
    </location>
</feature>
<evidence type="ECO:0000313" key="4">
    <source>
        <dbReference type="Proteomes" id="UP000637980"/>
    </source>
</evidence>
<sequence length="76" mass="7313">MSYSGFMSIVATVLIVMGFGLLGRLASRSSRPRNTHQTHGSTGLWYTGVDSGAGSDASGGFSGGGDGGGGGGGGGD</sequence>
<name>A0ABQ3EPA4_9HYPH</name>
<dbReference type="RefSeq" id="WP_189438338.1">
    <property type="nucleotide sequence ID" value="NZ_BMXE01000008.1"/>
</dbReference>